<evidence type="ECO:0000313" key="2">
    <source>
        <dbReference type="Proteomes" id="UP000527143"/>
    </source>
</evidence>
<gene>
    <name evidence="1" type="ORF">FHT02_000005</name>
</gene>
<dbReference type="InterPro" id="IPR017853">
    <property type="entry name" value="GH"/>
</dbReference>
<dbReference type="Gene3D" id="3.20.20.80">
    <property type="entry name" value="Glycosidases"/>
    <property type="match status" value="1"/>
</dbReference>
<proteinExistence type="predicted"/>
<dbReference type="Proteomes" id="UP000527143">
    <property type="component" value="Unassembled WGS sequence"/>
</dbReference>
<sequence>MPADPYVVPTVHTYEPNSFTFQYDPYYSKGPVPTGTSFGSDADFAVLARQRDRIATFMRETGTVPFVGEFGAYQDIPLAQRINYLDAATSSFASLGIGSCVWAYTSGFTLRDDAGWLPGIVGSLAKPLD</sequence>
<accession>A0A840Y9S2</accession>
<name>A0A840Y9S2_9SPHN</name>
<evidence type="ECO:0008006" key="3">
    <source>
        <dbReference type="Google" id="ProtNLM"/>
    </source>
</evidence>
<organism evidence="1 2">
    <name type="scientific">Sphingomonas xinjiangensis</name>
    <dbReference type="NCBI Taxonomy" id="643568"/>
    <lineage>
        <taxon>Bacteria</taxon>
        <taxon>Pseudomonadati</taxon>
        <taxon>Pseudomonadota</taxon>
        <taxon>Alphaproteobacteria</taxon>
        <taxon>Sphingomonadales</taxon>
        <taxon>Sphingomonadaceae</taxon>
        <taxon>Sphingomonas</taxon>
    </lineage>
</organism>
<protein>
    <recommendedName>
        <fullName evidence="3">Glycoside hydrolase family 5 domain-containing protein</fullName>
    </recommendedName>
</protein>
<dbReference type="SUPFAM" id="SSF51445">
    <property type="entry name" value="(Trans)glycosidases"/>
    <property type="match status" value="1"/>
</dbReference>
<comment type="caution">
    <text evidence="1">The sequence shown here is derived from an EMBL/GenBank/DDBJ whole genome shotgun (WGS) entry which is preliminary data.</text>
</comment>
<evidence type="ECO:0000313" key="1">
    <source>
        <dbReference type="EMBL" id="MBB5708799.1"/>
    </source>
</evidence>
<dbReference type="AlphaFoldDB" id="A0A840Y9S2"/>
<keyword evidence="2" id="KW-1185">Reference proteome</keyword>
<reference evidence="1 2" key="1">
    <citation type="submission" date="2020-08" db="EMBL/GenBank/DDBJ databases">
        <title>Genomic Encyclopedia of Type Strains, Phase IV (KMG-IV): sequencing the most valuable type-strain genomes for metagenomic binning, comparative biology and taxonomic classification.</title>
        <authorList>
            <person name="Goeker M."/>
        </authorList>
    </citation>
    <scope>NUCLEOTIDE SEQUENCE [LARGE SCALE GENOMIC DNA]</scope>
    <source>
        <strain evidence="1 2">DSM 26736</strain>
    </source>
</reference>
<dbReference type="EMBL" id="JACIJF010000001">
    <property type="protein sequence ID" value="MBB5708799.1"/>
    <property type="molecule type" value="Genomic_DNA"/>
</dbReference>